<evidence type="ECO:0000256" key="1">
    <source>
        <dbReference type="SAM" id="SignalP"/>
    </source>
</evidence>
<feature type="chain" id="PRO_5045311962" evidence="1">
    <location>
        <begin position="20"/>
        <end position="232"/>
    </location>
</feature>
<gene>
    <name evidence="2" type="ORF">PCOR1329_LOCUS53495</name>
</gene>
<proteinExistence type="predicted"/>
<comment type="caution">
    <text evidence="2">The sequence shown here is derived from an EMBL/GenBank/DDBJ whole genome shotgun (WGS) entry which is preliminary data.</text>
</comment>
<feature type="signal peptide" evidence="1">
    <location>
        <begin position="1"/>
        <end position="19"/>
    </location>
</feature>
<organism evidence="2 3">
    <name type="scientific">Prorocentrum cordatum</name>
    <dbReference type="NCBI Taxonomy" id="2364126"/>
    <lineage>
        <taxon>Eukaryota</taxon>
        <taxon>Sar</taxon>
        <taxon>Alveolata</taxon>
        <taxon>Dinophyceae</taxon>
        <taxon>Prorocentrales</taxon>
        <taxon>Prorocentraceae</taxon>
        <taxon>Prorocentrum</taxon>
    </lineage>
</organism>
<dbReference type="EMBL" id="CAUYUJ010016519">
    <property type="protein sequence ID" value="CAK0866271.1"/>
    <property type="molecule type" value="Genomic_DNA"/>
</dbReference>
<name>A0ABN9V1C1_9DINO</name>
<reference evidence="2" key="1">
    <citation type="submission" date="2023-10" db="EMBL/GenBank/DDBJ databases">
        <authorList>
            <person name="Chen Y."/>
            <person name="Shah S."/>
            <person name="Dougan E. K."/>
            <person name="Thang M."/>
            <person name="Chan C."/>
        </authorList>
    </citation>
    <scope>NUCLEOTIDE SEQUENCE [LARGE SCALE GENOMIC DNA]</scope>
</reference>
<sequence length="232" mass="24049">MRVLTLVCACLARPCLSSGAKCPLPESEAPFADCNELTNQRLACCAWSQQADALSSDFVLSYAAGSDLAAFATALSCTALLGVDPSTMCTLQVKDSDLGSLLPMIEEQLPFAAELGENYNWMLCGATCKDAPMVDCLMEQTCASITFPEPGDSATTAFQCPGAVMTTSDFDFDAETTGIPEGNSRRAEEVCALTTTVSPASTVAPDGDEASDATGRQTAAAVVVSLLLVVAA</sequence>
<accession>A0ABN9V1C1</accession>
<evidence type="ECO:0000313" key="3">
    <source>
        <dbReference type="Proteomes" id="UP001189429"/>
    </source>
</evidence>
<dbReference type="Proteomes" id="UP001189429">
    <property type="component" value="Unassembled WGS sequence"/>
</dbReference>
<keyword evidence="1" id="KW-0732">Signal</keyword>
<evidence type="ECO:0000313" key="2">
    <source>
        <dbReference type="EMBL" id="CAK0866271.1"/>
    </source>
</evidence>
<keyword evidence="3" id="KW-1185">Reference proteome</keyword>
<protein>
    <submittedName>
        <fullName evidence="2">Uncharacterized protein</fullName>
    </submittedName>
</protein>